<reference evidence="10 11" key="1">
    <citation type="submission" date="2017-04" db="EMBL/GenBank/DDBJ databases">
        <title>Novel microbial lineages endemic to geothermal iron-oxide mats fill important gaps in the evolutionary history of Archaea.</title>
        <authorList>
            <person name="Jay Z.J."/>
            <person name="Beam J.P."/>
            <person name="Dlakic M."/>
            <person name="Rusch D.B."/>
            <person name="Kozubal M.A."/>
            <person name="Inskeep W.P."/>
        </authorList>
    </citation>
    <scope>NUCLEOTIDE SEQUENCE [LARGE SCALE GENOMIC DNA]</scope>
    <source>
        <strain evidence="10">OSP_C</strain>
    </source>
</reference>
<dbReference type="NCBIfam" id="TIGR00287">
    <property type="entry name" value="cas1"/>
    <property type="match status" value="1"/>
</dbReference>
<evidence type="ECO:0000256" key="3">
    <source>
        <dbReference type="ARBA" id="ARBA00022759"/>
    </source>
</evidence>
<evidence type="ECO:0000256" key="8">
    <source>
        <dbReference type="ARBA" id="ARBA00023211"/>
    </source>
</evidence>
<evidence type="ECO:0000256" key="7">
    <source>
        <dbReference type="ARBA" id="ARBA00023125"/>
    </source>
</evidence>
<keyword evidence="5 9" id="KW-0460">Magnesium</keyword>
<sequence>MLRACFYILSKSNVCYAEACAHRGLRRSAQGKRRALQASCSGEQTVRHKVGPLSSRSRRDCGRGEGRFDIRRGDRVSRKKRNRRFFFSGSKPLAHLSPASYSAVQETWLAQIRAASNPEKRLEYSKLFAEGKLSNQRTVLSEYEKRAKASGNSSVIPTLTRCVETIELHLSKLSECKSVDEVRQEEALAAKAYWEAIAALLPQNLGFELRLTKQRIRAEPNMVVDPFNRALNIGYAALLREVWRACFVAGLNPYIGFLHAPRTGKMSLVFDLMEEFRPIAVDRPLVTLAKSKPEALETLRSSGSDEPDERSREAFIAVWREVANYMVKTNPPLTQIVATQAQRLSLSLRGKEVYKPYKARW</sequence>
<keyword evidence="6 9" id="KW-0051">Antiviral defense</keyword>
<protein>
    <recommendedName>
        <fullName evidence="9">CRISPR-associated endonuclease Cas1</fullName>
        <ecNumber evidence="9">3.1.-.-</ecNumber>
    </recommendedName>
</protein>
<dbReference type="EMBL" id="NEXB01000041">
    <property type="protein sequence ID" value="PSN87894.1"/>
    <property type="molecule type" value="Genomic_DNA"/>
</dbReference>
<name>A0A2R6AND1_9ARCH</name>
<proteinExistence type="inferred from homology"/>
<dbReference type="GO" id="GO:0051607">
    <property type="term" value="P:defense response to virus"/>
    <property type="evidence" value="ECO:0007669"/>
    <property type="project" value="UniProtKB-UniRule"/>
</dbReference>
<evidence type="ECO:0000256" key="2">
    <source>
        <dbReference type="ARBA" id="ARBA00022723"/>
    </source>
</evidence>
<organism evidence="10 11">
    <name type="scientific">Candidatus Marsarchaeota G1 archaeon OSP_C</name>
    <dbReference type="NCBI Taxonomy" id="1978154"/>
    <lineage>
        <taxon>Archaea</taxon>
        <taxon>Candidatus Marsarchaeota</taxon>
        <taxon>Candidatus Marsarchaeota group 1</taxon>
    </lineage>
</organism>
<evidence type="ECO:0000256" key="4">
    <source>
        <dbReference type="ARBA" id="ARBA00022801"/>
    </source>
</evidence>
<feature type="binding site" evidence="9">
    <location>
        <position position="259"/>
    </location>
    <ligand>
        <name>Mn(2+)</name>
        <dbReference type="ChEBI" id="CHEBI:29035"/>
    </ligand>
</feature>
<evidence type="ECO:0000313" key="10">
    <source>
        <dbReference type="EMBL" id="PSN87894.1"/>
    </source>
</evidence>
<dbReference type="AlphaFoldDB" id="A0A2R6AND1"/>
<dbReference type="PANTHER" id="PTHR34353:SF2">
    <property type="entry name" value="CRISPR-ASSOCIATED ENDONUCLEASE CAS1 1"/>
    <property type="match status" value="1"/>
</dbReference>
<keyword evidence="7 9" id="KW-0238">DNA-binding</keyword>
<evidence type="ECO:0000256" key="9">
    <source>
        <dbReference type="HAMAP-Rule" id="MF_01470"/>
    </source>
</evidence>
<dbReference type="InterPro" id="IPR042206">
    <property type="entry name" value="CRISPR-assoc_Cas1_C"/>
</dbReference>
<dbReference type="Gene3D" id="1.20.120.920">
    <property type="entry name" value="CRISPR-associated endonuclease Cas1, C-terminal domain"/>
    <property type="match status" value="1"/>
</dbReference>
<dbReference type="Pfam" id="PF01867">
    <property type="entry name" value="Cas_Cas1"/>
    <property type="match status" value="1"/>
</dbReference>
<keyword evidence="8 9" id="KW-0464">Manganese</keyword>
<evidence type="ECO:0000256" key="6">
    <source>
        <dbReference type="ARBA" id="ARBA00023118"/>
    </source>
</evidence>
<feature type="binding site" evidence="9">
    <location>
        <position position="186"/>
    </location>
    <ligand>
        <name>Mn(2+)</name>
        <dbReference type="ChEBI" id="CHEBI:29035"/>
    </ligand>
</feature>
<dbReference type="GO" id="GO:0043571">
    <property type="term" value="P:maintenance of CRISPR repeat elements"/>
    <property type="evidence" value="ECO:0007669"/>
    <property type="project" value="UniProtKB-UniRule"/>
</dbReference>
<dbReference type="PANTHER" id="PTHR34353">
    <property type="entry name" value="CRISPR-ASSOCIATED ENDONUCLEASE CAS1 1"/>
    <property type="match status" value="1"/>
</dbReference>
<dbReference type="HAMAP" id="MF_01470">
    <property type="entry name" value="Cas1"/>
    <property type="match status" value="1"/>
</dbReference>
<keyword evidence="3 9" id="KW-0255">Endonuclease</keyword>
<comment type="function">
    <text evidence="9">CRISPR (clustered regularly interspaced short palindromic repeat), is an adaptive immune system that provides protection against mobile genetic elements (viruses, transposable elements and conjugative plasmids). CRISPR clusters contain spacers, sequences complementary to antecedent mobile elements, and target invading nucleic acids. CRISPR clusters are transcribed and processed into CRISPR RNA (crRNA). Acts as a dsDNA endonuclease. Involved in the integration of spacer DNA into the CRISPR cassette.</text>
</comment>
<dbReference type="EC" id="3.1.-.-" evidence="9"/>
<dbReference type="GO" id="GO:0004519">
    <property type="term" value="F:endonuclease activity"/>
    <property type="evidence" value="ECO:0007669"/>
    <property type="project" value="UniProtKB-UniRule"/>
</dbReference>
<comment type="caution">
    <text evidence="10">The sequence shown here is derived from an EMBL/GenBank/DDBJ whole genome shotgun (WGS) entry which is preliminary data.</text>
</comment>
<evidence type="ECO:0000313" key="11">
    <source>
        <dbReference type="Proteomes" id="UP000241473"/>
    </source>
</evidence>
<evidence type="ECO:0000256" key="1">
    <source>
        <dbReference type="ARBA" id="ARBA00022722"/>
    </source>
</evidence>
<dbReference type="GO" id="GO:0016787">
    <property type="term" value="F:hydrolase activity"/>
    <property type="evidence" value="ECO:0007669"/>
    <property type="project" value="UniProtKB-KW"/>
</dbReference>
<comment type="cofactor">
    <cofactor evidence="9">
        <name>Mg(2+)</name>
        <dbReference type="ChEBI" id="CHEBI:18420"/>
    </cofactor>
    <cofactor evidence="9">
        <name>Mn(2+)</name>
        <dbReference type="ChEBI" id="CHEBI:29035"/>
    </cofactor>
</comment>
<comment type="similarity">
    <text evidence="9">Belongs to the CRISPR-associated endonuclease Cas1 family.</text>
</comment>
<feature type="binding site" evidence="9">
    <location>
        <position position="274"/>
    </location>
    <ligand>
        <name>Mn(2+)</name>
        <dbReference type="ChEBI" id="CHEBI:29035"/>
    </ligand>
</feature>
<dbReference type="InterPro" id="IPR002729">
    <property type="entry name" value="CRISPR-assoc_Cas1"/>
</dbReference>
<keyword evidence="1 9" id="KW-0540">Nuclease</keyword>
<comment type="subunit">
    <text evidence="9">Homodimer, forms a heterotetramer with a Cas2 homodimer.</text>
</comment>
<keyword evidence="2 9" id="KW-0479">Metal-binding</keyword>
<dbReference type="InterPro" id="IPR050646">
    <property type="entry name" value="Cas1"/>
</dbReference>
<dbReference type="GO" id="GO:0003677">
    <property type="term" value="F:DNA binding"/>
    <property type="evidence" value="ECO:0007669"/>
    <property type="project" value="UniProtKB-KW"/>
</dbReference>
<gene>
    <name evidence="9" type="primary">cas1</name>
    <name evidence="10" type="ORF">B9Q00_07400</name>
</gene>
<accession>A0A2R6AND1</accession>
<dbReference type="Proteomes" id="UP000241473">
    <property type="component" value="Unassembled WGS sequence"/>
</dbReference>
<dbReference type="CDD" id="cd09634">
    <property type="entry name" value="Cas1_I-II-III"/>
    <property type="match status" value="1"/>
</dbReference>
<keyword evidence="4 9" id="KW-0378">Hydrolase</keyword>
<dbReference type="GO" id="GO:0046872">
    <property type="term" value="F:metal ion binding"/>
    <property type="evidence" value="ECO:0007669"/>
    <property type="project" value="UniProtKB-UniRule"/>
</dbReference>
<evidence type="ECO:0000256" key="5">
    <source>
        <dbReference type="ARBA" id="ARBA00022842"/>
    </source>
</evidence>